<evidence type="ECO:0000256" key="2">
    <source>
        <dbReference type="ARBA" id="ARBA00022704"/>
    </source>
</evidence>
<evidence type="ECO:0000259" key="3">
    <source>
        <dbReference type="Pfam" id="PF09394"/>
    </source>
</evidence>
<keyword evidence="2" id="KW-0789">Thiol protease inhibitor</keyword>
<organism evidence="4 5">
    <name type="scientific">Methanocalculus taiwanensis</name>
    <dbReference type="NCBI Taxonomy" id="106207"/>
    <lineage>
        <taxon>Archaea</taxon>
        <taxon>Methanobacteriati</taxon>
        <taxon>Methanobacteriota</taxon>
        <taxon>Stenosarchaea group</taxon>
        <taxon>Methanomicrobia</taxon>
        <taxon>Methanomicrobiales</taxon>
        <taxon>Methanocalculaceae</taxon>
        <taxon>Methanocalculus</taxon>
    </lineage>
</organism>
<protein>
    <submittedName>
        <fullName evidence="4">Protease inhibitor I42 family protein</fullName>
    </submittedName>
</protein>
<feature type="domain" description="Proteinase inhibitor I42 chagasin" evidence="3">
    <location>
        <begin position="55"/>
        <end position="138"/>
    </location>
</feature>
<dbReference type="Proteomes" id="UP001524383">
    <property type="component" value="Unassembled WGS sequence"/>
</dbReference>
<reference evidence="4 5" key="1">
    <citation type="submission" date="2019-08" db="EMBL/GenBank/DDBJ databases">
        <authorList>
            <person name="Chen S.-C."/>
            <person name="Lai M.-C."/>
            <person name="You Y.-T."/>
        </authorList>
    </citation>
    <scope>NUCLEOTIDE SEQUENCE [LARGE SCALE GENOMIC DNA]</scope>
    <source>
        <strain evidence="4 5">P2F9704a</strain>
    </source>
</reference>
<dbReference type="InterPro" id="IPR018990">
    <property type="entry name" value="Prot_inh_I42_chagasin"/>
</dbReference>
<dbReference type="Pfam" id="PF09394">
    <property type="entry name" value="Inhibitor_I42"/>
    <property type="match status" value="2"/>
</dbReference>
<dbReference type="SUPFAM" id="SSF141066">
    <property type="entry name" value="ICP-like"/>
    <property type="match status" value="2"/>
</dbReference>
<dbReference type="AlphaFoldDB" id="A0ABD4THM0"/>
<evidence type="ECO:0000313" key="5">
    <source>
        <dbReference type="Proteomes" id="UP001524383"/>
    </source>
</evidence>
<proteinExistence type="predicted"/>
<dbReference type="PANTHER" id="PTHR36530">
    <property type="entry name" value="INHIBITOR OF CYSTEINE PEPTIDASE"/>
    <property type="match status" value="1"/>
</dbReference>
<accession>A0ABD4THM0</accession>
<dbReference type="PANTHER" id="PTHR36530:SF1">
    <property type="entry name" value="AMOEBIASIN-1"/>
    <property type="match status" value="1"/>
</dbReference>
<keyword evidence="1 4" id="KW-0646">Protease inhibitor</keyword>
<keyword evidence="5" id="KW-1185">Reference proteome</keyword>
<dbReference type="RefSeq" id="WP_255331704.1">
    <property type="nucleotide sequence ID" value="NZ_VOTZ01000003.1"/>
</dbReference>
<evidence type="ECO:0000313" key="4">
    <source>
        <dbReference type="EMBL" id="MCQ1537782.1"/>
    </source>
</evidence>
<comment type="caution">
    <text evidence="4">The sequence shown here is derived from an EMBL/GenBank/DDBJ whole genome shotgun (WGS) entry which is preliminary data.</text>
</comment>
<evidence type="ECO:0000256" key="1">
    <source>
        <dbReference type="ARBA" id="ARBA00022690"/>
    </source>
</evidence>
<dbReference type="InterPro" id="IPR036331">
    <property type="entry name" value="Chagasin-like_sf"/>
</dbReference>
<gene>
    <name evidence="4" type="ORF">FTO68_02095</name>
</gene>
<dbReference type="GO" id="GO:0004869">
    <property type="term" value="F:cysteine-type endopeptidase inhibitor activity"/>
    <property type="evidence" value="ECO:0007669"/>
    <property type="project" value="UniProtKB-KW"/>
</dbReference>
<dbReference type="PROSITE" id="PS51257">
    <property type="entry name" value="PROKAR_LIPOPROTEIN"/>
    <property type="match status" value="1"/>
</dbReference>
<dbReference type="EMBL" id="VOTZ01000003">
    <property type="protein sequence ID" value="MCQ1537782.1"/>
    <property type="molecule type" value="Genomic_DNA"/>
</dbReference>
<dbReference type="Gene3D" id="2.60.40.2020">
    <property type="match status" value="2"/>
</dbReference>
<feature type="domain" description="Proteinase inhibitor I42 chagasin" evidence="3">
    <location>
        <begin position="169"/>
        <end position="251"/>
    </location>
</feature>
<name>A0ABD4THM0_9EURY</name>
<sequence length="254" mass="27599">MIRNALLILLIATALLVTAGCVAEEPEAPPETPAPPVSLHMFDATNNGESYTFWTGEFIQIKLVENPTTGYSWDMAVPEGLTLKRDEFIAPETEMAGAPGMHVWEFEAGAPGTYTVEGKYVRPWETDAEPAETFTLTIIVEADAAPAPVSRVLEVDETNNGGMIGFDPGMQFKITLVENPTTGYSWDMAVPEGLTLVSDEFIAPDTELMGAPGTHVWLIQGDKPGEYVVEGKYIRPWEADGEPADTFTLEVMVG</sequence>
<dbReference type="InterPro" id="IPR052781">
    <property type="entry name" value="Cys_protease_inhibitor_I42"/>
</dbReference>